<dbReference type="InterPro" id="IPR001279">
    <property type="entry name" value="Metallo-B-lactamas"/>
</dbReference>
<keyword evidence="6" id="KW-1185">Reference proteome</keyword>
<reference evidence="6" key="1">
    <citation type="journal article" date="2019" name="Int. J. Syst. Evol. Microbiol.">
        <title>The Global Catalogue of Microorganisms (GCM) 10K type strain sequencing project: providing services to taxonomists for standard genome sequencing and annotation.</title>
        <authorList>
            <consortium name="The Broad Institute Genomics Platform"/>
            <consortium name="The Broad Institute Genome Sequencing Center for Infectious Disease"/>
            <person name="Wu L."/>
            <person name="Ma J."/>
        </authorList>
    </citation>
    <scope>NUCLEOTIDE SEQUENCE [LARGE SCALE GENOMIC DNA]</scope>
    <source>
        <strain evidence="6">CCUG 49571</strain>
    </source>
</reference>
<dbReference type="PANTHER" id="PTHR30619:SF1">
    <property type="entry name" value="RECOMBINATION PROTEIN 2"/>
    <property type="match status" value="1"/>
</dbReference>
<dbReference type="RefSeq" id="WP_378094596.1">
    <property type="nucleotide sequence ID" value="NZ_JBHSEP010000005.1"/>
</dbReference>
<evidence type="ECO:0000313" key="6">
    <source>
        <dbReference type="Proteomes" id="UP001596028"/>
    </source>
</evidence>
<dbReference type="InterPro" id="IPR052159">
    <property type="entry name" value="Competence_DNA_uptake"/>
</dbReference>
<proteinExistence type="predicted"/>
<evidence type="ECO:0000256" key="3">
    <source>
        <dbReference type="ARBA" id="ARBA00048505"/>
    </source>
</evidence>
<protein>
    <submittedName>
        <fullName evidence="5">MBL fold metallo-hydrolase</fullName>
    </submittedName>
</protein>
<comment type="caution">
    <text evidence="5">The sequence shown here is derived from an EMBL/GenBank/DDBJ whole genome shotgun (WGS) entry which is preliminary data.</text>
</comment>
<dbReference type="Gene3D" id="3.60.15.10">
    <property type="entry name" value="Ribonuclease Z/Hydroxyacylglutathione hydrolase-like"/>
    <property type="match status" value="1"/>
</dbReference>
<accession>A0ABV9FBL6</accession>
<dbReference type="InterPro" id="IPR036866">
    <property type="entry name" value="RibonucZ/Hydroxyglut_hydro"/>
</dbReference>
<gene>
    <name evidence="5" type="ORF">ACFO3S_09115</name>
</gene>
<comment type="function">
    <text evidence="2">Counteracts the endogenous Pycsar antiviral defense system. Phosphodiesterase that enables metal-dependent hydrolysis of host cyclic nucleotide Pycsar defense signals such as cCMP and cUMP.</text>
</comment>
<dbReference type="SUPFAM" id="SSF56281">
    <property type="entry name" value="Metallo-hydrolase/oxidoreductase"/>
    <property type="match status" value="1"/>
</dbReference>
<sequence length="292" mass="33843">MSVIKSFSVGNGDMFYINHNSDNFTVIDCYLSEDNKEEITDEIYRQLRDKGISRFVSTHPDEDHIRGLEYFDEKLTVANFYCVKNEATKENGSTDFNKYCEIRDSSKAYHIYKGCSRKWMNQSDEKRGSSGLFILWPDTNNEHFKEQLKKAKNGESPNNISIIMKYSLQEGVKVLWMGDLETDFMEKIKDEVDWPKVDILFAPHHGRDSGKIPSDILNKLDPKIIIIGEAPSGHINYYSDYNTITQNSAWDITFECLTKKVHIYVSNPNYNVNFLDDESVDTYDHYIGTLNL</sequence>
<evidence type="ECO:0000313" key="5">
    <source>
        <dbReference type="EMBL" id="MFC4598390.1"/>
    </source>
</evidence>
<dbReference type="Pfam" id="PF00753">
    <property type="entry name" value="Lactamase_B"/>
    <property type="match status" value="1"/>
</dbReference>
<dbReference type="Proteomes" id="UP001596028">
    <property type="component" value="Unassembled WGS sequence"/>
</dbReference>
<feature type="domain" description="Metallo-beta-lactamase" evidence="4">
    <location>
        <begin position="10"/>
        <end position="91"/>
    </location>
</feature>
<comment type="catalytic activity">
    <reaction evidence="3">
        <text>3',5'-cyclic UMP + H2O = UMP + H(+)</text>
        <dbReference type="Rhea" id="RHEA:70575"/>
        <dbReference type="ChEBI" id="CHEBI:15377"/>
        <dbReference type="ChEBI" id="CHEBI:15378"/>
        <dbReference type="ChEBI" id="CHEBI:57865"/>
        <dbReference type="ChEBI" id="CHEBI:184387"/>
    </reaction>
    <physiologicalReaction direction="left-to-right" evidence="3">
        <dbReference type="Rhea" id="RHEA:70576"/>
    </physiologicalReaction>
</comment>
<evidence type="ECO:0000256" key="1">
    <source>
        <dbReference type="ARBA" id="ARBA00034221"/>
    </source>
</evidence>
<organism evidence="5 6">
    <name type="scientific">Cohnella hongkongensis</name>
    <dbReference type="NCBI Taxonomy" id="178337"/>
    <lineage>
        <taxon>Bacteria</taxon>
        <taxon>Bacillati</taxon>
        <taxon>Bacillota</taxon>
        <taxon>Bacilli</taxon>
        <taxon>Bacillales</taxon>
        <taxon>Paenibacillaceae</taxon>
        <taxon>Cohnella</taxon>
    </lineage>
</organism>
<dbReference type="PANTHER" id="PTHR30619">
    <property type="entry name" value="DNA INTERNALIZATION/COMPETENCE PROTEIN COMEC/REC2"/>
    <property type="match status" value="1"/>
</dbReference>
<evidence type="ECO:0000256" key="2">
    <source>
        <dbReference type="ARBA" id="ARBA00034301"/>
    </source>
</evidence>
<dbReference type="EMBL" id="JBHSEP010000005">
    <property type="protein sequence ID" value="MFC4598390.1"/>
    <property type="molecule type" value="Genomic_DNA"/>
</dbReference>
<comment type="catalytic activity">
    <reaction evidence="1">
        <text>3',5'-cyclic CMP + H2O = CMP + H(+)</text>
        <dbReference type="Rhea" id="RHEA:72675"/>
        <dbReference type="ChEBI" id="CHEBI:15377"/>
        <dbReference type="ChEBI" id="CHEBI:15378"/>
        <dbReference type="ChEBI" id="CHEBI:58003"/>
        <dbReference type="ChEBI" id="CHEBI:60377"/>
    </reaction>
    <physiologicalReaction direction="left-to-right" evidence="1">
        <dbReference type="Rhea" id="RHEA:72676"/>
    </physiologicalReaction>
</comment>
<evidence type="ECO:0000259" key="4">
    <source>
        <dbReference type="Pfam" id="PF00753"/>
    </source>
</evidence>
<name>A0ABV9FBL6_9BACL</name>